<evidence type="ECO:0000256" key="2">
    <source>
        <dbReference type="ARBA" id="ARBA00022723"/>
    </source>
</evidence>
<dbReference type="CDD" id="cd00051">
    <property type="entry name" value="EFh"/>
    <property type="match status" value="2"/>
</dbReference>
<keyword evidence="5" id="KW-0732">Signal</keyword>
<evidence type="ECO:0000256" key="5">
    <source>
        <dbReference type="SAM" id="SignalP"/>
    </source>
</evidence>
<dbReference type="GO" id="GO:0043226">
    <property type="term" value="C:organelle"/>
    <property type="evidence" value="ECO:0007669"/>
    <property type="project" value="UniProtKB-ARBA"/>
</dbReference>
<feature type="chain" id="PRO_5035725486" evidence="5">
    <location>
        <begin position="21"/>
        <end position="213"/>
    </location>
</feature>
<comment type="caution">
    <text evidence="7">The sequence shown here is derived from an EMBL/GenBank/DDBJ whole genome shotgun (WGS) entry which is preliminary data.</text>
</comment>
<dbReference type="SMART" id="SM00054">
    <property type="entry name" value="EFh"/>
    <property type="match status" value="4"/>
</dbReference>
<dbReference type="EMBL" id="CACTIH010007262">
    <property type="protein sequence ID" value="CAA3006581.1"/>
    <property type="molecule type" value="Genomic_DNA"/>
</dbReference>
<dbReference type="InterPro" id="IPR039647">
    <property type="entry name" value="EF_hand_pair_protein_CML-like"/>
</dbReference>
<evidence type="ECO:0000256" key="3">
    <source>
        <dbReference type="ARBA" id="ARBA00022737"/>
    </source>
</evidence>
<dbReference type="AlphaFoldDB" id="A0A8S0TML1"/>
<dbReference type="InterPro" id="IPR018247">
    <property type="entry name" value="EF_Hand_1_Ca_BS"/>
</dbReference>
<evidence type="ECO:0000259" key="6">
    <source>
        <dbReference type="PROSITE" id="PS50222"/>
    </source>
</evidence>
<organism evidence="7 8">
    <name type="scientific">Olea europaea subsp. europaea</name>
    <dbReference type="NCBI Taxonomy" id="158383"/>
    <lineage>
        <taxon>Eukaryota</taxon>
        <taxon>Viridiplantae</taxon>
        <taxon>Streptophyta</taxon>
        <taxon>Embryophyta</taxon>
        <taxon>Tracheophyta</taxon>
        <taxon>Spermatophyta</taxon>
        <taxon>Magnoliopsida</taxon>
        <taxon>eudicotyledons</taxon>
        <taxon>Gunneridae</taxon>
        <taxon>Pentapetalae</taxon>
        <taxon>asterids</taxon>
        <taxon>lamiids</taxon>
        <taxon>Lamiales</taxon>
        <taxon>Oleaceae</taxon>
        <taxon>Oleeae</taxon>
        <taxon>Olea</taxon>
    </lineage>
</organism>
<evidence type="ECO:0000256" key="4">
    <source>
        <dbReference type="ARBA" id="ARBA00022837"/>
    </source>
</evidence>
<reference evidence="7 8" key="1">
    <citation type="submission" date="2019-12" db="EMBL/GenBank/DDBJ databases">
        <authorList>
            <person name="Alioto T."/>
            <person name="Alioto T."/>
            <person name="Gomez Garrido J."/>
        </authorList>
    </citation>
    <scope>NUCLEOTIDE SEQUENCE [LARGE SCALE GENOMIC DNA]</scope>
</reference>
<dbReference type="PANTHER" id="PTHR10891">
    <property type="entry name" value="EF-HAND CALCIUM-BINDING DOMAIN CONTAINING PROTEIN"/>
    <property type="match status" value="1"/>
</dbReference>
<dbReference type="PROSITE" id="PS00018">
    <property type="entry name" value="EF_HAND_1"/>
    <property type="match status" value="4"/>
</dbReference>
<sequence length="213" mass="24457">MMSMTMLVLFLLLFIVGLICIVTNPTRKKFIAWNIQFFLHKTPSTNSKFMSENCTTSNKIELKNVFATFDKNHDGFITKKELEESLKRIGISATEKDVEEMVEKVDSNRDGLIDFDEFCKLFDPKSSRDKDEEEEREIADWKEAFDVFDGNKDGVITVEELGLVLSSLGFTEGNKLEYCKEMIRKVDIDGDGMVNFLEFKKMMKAGTRLVPLS</sequence>
<dbReference type="FunFam" id="1.10.238.10:FF:000089">
    <property type="entry name" value="calmodulin-like protein 3"/>
    <property type="match status" value="1"/>
</dbReference>
<accession>A0A8S0TML1</accession>
<keyword evidence="2" id="KW-0479">Metal-binding</keyword>
<dbReference type="Proteomes" id="UP000594638">
    <property type="component" value="Unassembled WGS sequence"/>
</dbReference>
<dbReference type="OrthoDB" id="26525at2759"/>
<keyword evidence="4" id="KW-0106">Calcium</keyword>
<dbReference type="GO" id="GO:0005737">
    <property type="term" value="C:cytoplasm"/>
    <property type="evidence" value="ECO:0007669"/>
    <property type="project" value="UniProtKB-ARBA"/>
</dbReference>
<dbReference type="Gene3D" id="1.10.238.10">
    <property type="entry name" value="EF-hand"/>
    <property type="match status" value="2"/>
</dbReference>
<feature type="signal peptide" evidence="5">
    <location>
        <begin position="1"/>
        <end position="20"/>
    </location>
</feature>
<evidence type="ECO:0000256" key="1">
    <source>
        <dbReference type="ARBA" id="ARBA00003291"/>
    </source>
</evidence>
<keyword evidence="3" id="KW-0677">Repeat</keyword>
<dbReference type="SUPFAM" id="SSF47473">
    <property type="entry name" value="EF-hand"/>
    <property type="match status" value="1"/>
</dbReference>
<feature type="domain" description="EF-hand" evidence="6">
    <location>
        <begin position="174"/>
        <end position="209"/>
    </location>
</feature>
<dbReference type="Gramene" id="OE9A087449T1">
    <property type="protein sequence ID" value="OE9A087449C1"/>
    <property type="gene ID" value="OE9A087449"/>
</dbReference>
<protein>
    <submittedName>
        <fullName evidence="7">Calmodulin 3</fullName>
    </submittedName>
</protein>
<evidence type="ECO:0000313" key="7">
    <source>
        <dbReference type="EMBL" id="CAA3006581.1"/>
    </source>
</evidence>
<feature type="domain" description="EF-hand" evidence="6">
    <location>
        <begin position="136"/>
        <end position="171"/>
    </location>
</feature>
<proteinExistence type="predicted"/>
<keyword evidence="8" id="KW-1185">Reference proteome</keyword>
<dbReference type="InterPro" id="IPR011992">
    <property type="entry name" value="EF-hand-dom_pair"/>
</dbReference>
<evidence type="ECO:0000313" key="8">
    <source>
        <dbReference type="Proteomes" id="UP000594638"/>
    </source>
</evidence>
<feature type="domain" description="EF-hand" evidence="6">
    <location>
        <begin position="57"/>
        <end position="92"/>
    </location>
</feature>
<name>A0A8S0TML1_OLEEU</name>
<dbReference type="Pfam" id="PF13499">
    <property type="entry name" value="EF-hand_7"/>
    <property type="match status" value="2"/>
</dbReference>
<gene>
    <name evidence="7" type="ORF">OLEA9_A087449</name>
</gene>
<dbReference type="PROSITE" id="PS50222">
    <property type="entry name" value="EF_HAND_2"/>
    <property type="match status" value="4"/>
</dbReference>
<feature type="domain" description="EF-hand" evidence="6">
    <location>
        <begin position="93"/>
        <end position="128"/>
    </location>
</feature>
<dbReference type="FunFam" id="1.10.238.10:FF:000178">
    <property type="entry name" value="Calmodulin-2 A"/>
    <property type="match status" value="1"/>
</dbReference>
<comment type="function">
    <text evidence="1">Potential calcium sensor.</text>
</comment>
<dbReference type="InterPro" id="IPR002048">
    <property type="entry name" value="EF_hand_dom"/>
</dbReference>
<dbReference type="GO" id="GO:0005509">
    <property type="term" value="F:calcium ion binding"/>
    <property type="evidence" value="ECO:0007669"/>
    <property type="project" value="InterPro"/>
</dbReference>